<reference evidence="3 4" key="1">
    <citation type="submission" date="2021-04" db="EMBL/GenBank/DDBJ databases">
        <title>Genome analysis of Polyangium sp.</title>
        <authorList>
            <person name="Li Y."/>
            <person name="Wang J."/>
        </authorList>
    </citation>
    <scope>NUCLEOTIDE SEQUENCE [LARGE SCALE GENOMIC DNA]</scope>
    <source>
        <strain evidence="3 4">SDU14</strain>
    </source>
</reference>
<dbReference type="SUPFAM" id="SSF63380">
    <property type="entry name" value="Riboflavin synthase domain-like"/>
    <property type="match status" value="1"/>
</dbReference>
<dbReference type="Proteomes" id="UP001151081">
    <property type="component" value="Unassembled WGS sequence"/>
</dbReference>
<dbReference type="InterPro" id="IPR017938">
    <property type="entry name" value="Riboflavin_synthase-like_b-brl"/>
</dbReference>
<evidence type="ECO:0000313" key="4">
    <source>
        <dbReference type="Proteomes" id="UP001151081"/>
    </source>
</evidence>
<organism evidence="3 4">
    <name type="scientific">Polyangium jinanense</name>
    <dbReference type="NCBI Taxonomy" id="2829994"/>
    <lineage>
        <taxon>Bacteria</taxon>
        <taxon>Pseudomonadati</taxon>
        <taxon>Myxococcota</taxon>
        <taxon>Polyangia</taxon>
        <taxon>Polyangiales</taxon>
        <taxon>Polyangiaceae</taxon>
        <taxon>Polyangium</taxon>
    </lineage>
</organism>
<feature type="domain" description="FAD-binding FR-type" evidence="2">
    <location>
        <begin position="15"/>
        <end position="114"/>
    </location>
</feature>
<evidence type="ECO:0000256" key="1">
    <source>
        <dbReference type="ARBA" id="ARBA00035644"/>
    </source>
</evidence>
<evidence type="ECO:0000259" key="2">
    <source>
        <dbReference type="PROSITE" id="PS51384"/>
    </source>
</evidence>
<sequence>MPEMPAFLANVLEPRFGRRAEVTGVADLAPKLRKVRFEGEALRGVTFKAGHEVEFRVSDRAFRHYTPSAFDARAGAMEVVFFLHGQGPGSHWAANLRRGQTTNVLGPGGNFVLRDASKHVLLGDETALGLFACFARAAPGQCIGAVEVARGGGGWPELLGLDLSAAERTGERGDALLQWLEANEPAQSADVCFYLAGHTGSLVRIREWLLQRGFSRRSIRTKAYWADGKRGL</sequence>
<dbReference type="Pfam" id="PF04954">
    <property type="entry name" value="SIP"/>
    <property type="match status" value="1"/>
</dbReference>
<dbReference type="EMBL" id="JAGTJJ010000006">
    <property type="protein sequence ID" value="MDC3981873.1"/>
    <property type="molecule type" value="Genomic_DNA"/>
</dbReference>
<dbReference type="InterPro" id="IPR007037">
    <property type="entry name" value="SIP_rossman_dom"/>
</dbReference>
<dbReference type="InterPro" id="IPR039374">
    <property type="entry name" value="SIP_fam"/>
</dbReference>
<dbReference type="Gene3D" id="3.40.50.80">
    <property type="entry name" value="Nucleotide-binding domain of ferredoxin-NADP reductase (FNR) module"/>
    <property type="match status" value="1"/>
</dbReference>
<name>A0A9X3X458_9BACT</name>
<comment type="caution">
    <text evidence="3">The sequence shown here is derived from an EMBL/GenBank/DDBJ whole genome shotgun (WGS) entry which is preliminary data.</text>
</comment>
<comment type="similarity">
    <text evidence="1">Belongs to the SIP oxidoreductase family.</text>
</comment>
<dbReference type="AlphaFoldDB" id="A0A9X3X458"/>
<dbReference type="InterPro" id="IPR013113">
    <property type="entry name" value="SIP_FAD-bd"/>
</dbReference>
<accession>A0A9X3X458</accession>
<dbReference type="PANTHER" id="PTHR30157">
    <property type="entry name" value="FERRIC REDUCTASE, NADPH-DEPENDENT"/>
    <property type="match status" value="1"/>
</dbReference>
<dbReference type="InterPro" id="IPR039261">
    <property type="entry name" value="FNR_nucleotide-bd"/>
</dbReference>
<dbReference type="PROSITE" id="PS51384">
    <property type="entry name" value="FAD_FR"/>
    <property type="match status" value="1"/>
</dbReference>
<gene>
    <name evidence="3" type="ORF">KEG57_15260</name>
</gene>
<keyword evidence="4" id="KW-1185">Reference proteome</keyword>
<dbReference type="Pfam" id="PF08021">
    <property type="entry name" value="FAD_binding_9"/>
    <property type="match status" value="1"/>
</dbReference>
<dbReference type="CDD" id="cd06193">
    <property type="entry name" value="siderophore_interacting"/>
    <property type="match status" value="1"/>
</dbReference>
<dbReference type="Gene3D" id="2.40.30.10">
    <property type="entry name" value="Translation factors"/>
    <property type="match status" value="1"/>
</dbReference>
<proteinExistence type="inferred from homology"/>
<dbReference type="GO" id="GO:0016491">
    <property type="term" value="F:oxidoreductase activity"/>
    <property type="evidence" value="ECO:0007669"/>
    <property type="project" value="InterPro"/>
</dbReference>
<dbReference type="PANTHER" id="PTHR30157:SF0">
    <property type="entry name" value="NADPH-DEPENDENT FERRIC-CHELATE REDUCTASE"/>
    <property type="match status" value="1"/>
</dbReference>
<dbReference type="InterPro" id="IPR017927">
    <property type="entry name" value="FAD-bd_FR_type"/>
</dbReference>
<protein>
    <submittedName>
        <fullName evidence="3">Siderophore-interacting protein</fullName>
    </submittedName>
</protein>
<evidence type="ECO:0000313" key="3">
    <source>
        <dbReference type="EMBL" id="MDC3981873.1"/>
    </source>
</evidence>
<dbReference type="RefSeq" id="WP_272418927.1">
    <property type="nucleotide sequence ID" value="NZ_JAGTJJ010000006.1"/>
</dbReference>